<dbReference type="Proteomes" id="UP000280455">
    <property type="component" value="Chromosome"/>
</dbReference>
<dbReference type="EC" id="3.6.3.40" evidence="7"/>
<dbReference type="AlphaFoldDB" id="A0AAD0ZKW7"/>
<dbReference type="GO" id="GO:0005524">
    <property type="term" value="F:ATP binding"/>
    <property type="evidence" value="ECO:0007669"/>
    <property type="project" value="UniProtKB-KW"/>
</dbReference>
<dbReference type="InterPro" id="IPR003593">
    <property type="entry name" value="AAA+_ATPase"/>
</dbReference>
<dbReference type="SUPFAM" id="SSF52540">
    <property type="entry name" value="P-loop containing nucleoside triphosphate hydrolases"/>
    <property type="match status" value="1"/>
</dbReference>
<dbReference type="GO" id="GO:0016020">
    <property type="term" value="C:membrane"/>
    <property type="evidence" value="ECO:0007669"/>
    <property type="project" value="InterPro"/>
</dbReference>
<dbReference type="InterPro" id="IPR003439">
    <property type="entry name" value="ABC_transporter-like_ATP-bd"/>
</dbReference>
<proteinExistence type="inferred from homology"/>
<protein>
    <submittedName>
        <fullName evidence="7">Teichoic acid export ATP-binding protein TagH</fullName>
        <ecNumber evidence="7">3.6.3.40</ecNumber>
    </submittedName>
</protein>
<keyword evidence="7" id="KW-0378">Hydrolase</keyword>
<evidence type="ECO:0000313" key="7">
    <source>
        <dbReference type="EMBL" id="AZE31183.1"/>
    </source>
</evidence>
<dbReference type="InterPro" id="IPR027417">
    <property type="entry name" value="P-loop_NTPase"/>
</dbReference>
<keyword evidence="3" id="KW-0547">Nucleotide-binding</keyword>
<evidence type="ECO:0000256" key="3">
    <source>
        <dbReference type="ARBA" id="ARBA00022741"/>
    </source>
</evidence>
<dbReference type="PROSITE" id="PS50893">
    <property type="entry name" value="ABC_TRANSPORTER_2"/>
    <property type="match status" value="1"/>
</dbReference>
<gene>
    <name evidence="7" type="ORF">C4K07_4412</name>
</gene>
<dbReference type="Gene3D" id="2.70.50.60">
    <property type="entry name" value="abc- transporter (atp binding component) like domain"/>
    <property type="match status" value="1"/>
</dbReference>
<dbReference type="SMART" id="SM00382">
    <property type="entry name" value="AAA"/>
    <property type="match status" value="1"/>
</dbReference>
<sequence length="472" mass="52379">MSSDEYSIRVNGLGKCYEIYATPRDRLKQFIIPPIQRLVGCEPSSYCREYWALENISFDIRKGEAFGIVGRNGSGKSTLLQLITGTIAPTVGTVETRGRVAALLELGSGFNPEFTGRDNVYLNAMLLGMTHDEVDERFDKIAAFADIGDYLDQPVKTYSSGMLVRLAFAVQVQIDPDILIVDEALAVGDALFQKRCFGRIEKLLSDGVTLLFVSHDQESVRTLTNRAILLKGGREVSMGSASQVLLDYRKLLHQEESDYFSRLMQPTADKAQASASQPSDVKASSEGESATPSNESSEKSQTPAVSGRADQMSFGDGGVEVLSVSTFGVDDEPCAVFYPGDVIRIRVDCVSHINTDCINVGVRIRSREGIKMYSWGTLNQDMQVLAGLREGELFWKRQLTGGEQFHVWLECDCSLGSNLYEIQASISYEGKPDYSAQRILHWKDEAAFFQTLMRQDEYFFGGVSDLHMAARW</sequence>
<dbReference type="CDD" id="cd03220">
    <property type="entry name" value="ABC_KpsT_Wzt"/>
    <property type="match status" value="1"/>
</dbReference>
<dbReference type="Pfam" id="PF14524">
    <property type="entry name" value="Wzt_C"/>
    <property type="match status" value="1"/>
</dbReference>
<comment type="similarity">
    <text evidence="1">Belongs to the ABC transporter superfamily.</text>
</comment>
<dbReference type="PROSITE" id="PS00211">
    <property type="entry name" value="ABC_TRANSPORTER_1"/>
    <property type="match status" value="1"/>
</dbReference>
<evidence type="ECO:0000313" key="8">
    <source>
        <dbReference type="Proteomes" id="UP000280455"/>
    </source>
</evidence>
<dbReference type="PANTHER" id="PTHR46743">
    <property type="entry name" value="TEICHOIC ACIDS EXPORT ATP-BINDING PROTEIN TAGH"/>
    <property type="match status" value="1"/>
</dbReference>
<dbReference type="EMBL" id="CP027750">
    <property type="protein sequence ID" value="AZE31183.1"/>
    <property type="molecule type" value="Genomic_DNA"/>
</dbReference>
<accession>A0AAD0ZKW7</accession>
<dbReference type="CDD" id="cd10147">
    <property type="entry name" value="Wzt_C-like"/>
    <property type="match status" value="1"/>
</dbReference>
<dbReference type="GO" id="GO:0140359">
    <property type="term" value="F:ABC-type transporter activity"/>
    <property type="evidence" value="ECO:0007669"/>
    <property type="project" value="InterPro"/>
</dbReference>
<dbReference type="InterPro" id="IPR017871">
    <property type="entry name" value="ABC_transporter-like_CS"/>
</dbReference>
<dbReference type="Gene3D" id="3.40.50.300">
    <property type="entry name" value="P-loop containing nucleotide triphosphate hydrolases"/>
    <property type="match status" value="1"/>
</dbReference>
<dbReference type="RefSeq" id="WP_038634153.1">
    <property type="nucleotide sequence ID" value="NZ_CP027749.1"/>
</dbReference>
<evidence type="ECO:0000259" key="6">
    <source>
        <dbReference type="PROSITE" id="PS50893"/>
    </source>
</evidence>
<organism evidence="7 8">
    <name type="scientific">Pseudomonas chlororaphis subsp. aureofaciens</name>
    <dbReference type="NCBI Taxonomy" id="587851"/>
    <lineage>
        <taxon>Bacteria</taxon>
        <taxon>Pseudomonadati</taxon>
        <taxon>Pseudomonadota</taxon>
        <taxon>Gammaproteobacteria</taxon>
        <taxon>Pseudomonadales</taxon>
        <taxon>Pseudomonadaceae</taxon>
        <taxon>Pseudomonas</taxon>
    </lineage>
</organism>
<dbReference type="InterPro" id="IPR015860">
    <property type="entry name" value="ABC_transpr_TagH-like"/>
</dbReference>
<feature type="compositionally biased region" description="Polar residues" evidence="5">
    <location>
        <begin position="286"/>
        <end position="304"/>
    </location>
</feature>
<keyword evidence="2" id="KW-0813">Transport</keyword>
<dbReference type="InterPro" id="IPR050683">
    <property type="entry name" value="Bact_Polysacc_Export_ATP-bd"/>
</dbReference>
<name>A0AAD0ZKW7_9PSED</name>
<feature type="domain" description="ABC transporter" evidence="6">
    <location>
        <begin position="36"/>
        <end position="257"/>
    </location>
</feature>
<evidence type="ECO:0000256" key="4">
    <source>
        <dbReference type="ARBA" id="ARBA00022840"/>
    </source>
</evidence>
<evidence type="ECO:0000256" key="2">
    <source>
        <dbReference type="ARBA" id="ARBA00022448"/>
    </source>
</evidence>
<dbReference type="Pfam" id="PF00005">
    <property type="entry name" value="ABC_tran"/>
    <property type="match status" value="1"/>
</dbReference>
<dbReference type="GO" id="GO:0016887">
    <property type="term" value="F:ATP hydrolysis activity"/>
    <property type="evidence" value="ECO:0007669"/>
    <property type="project" value="InterPro"/>
</dbReference>
<keyword evidence="4 7" id="KW-0067">ATP-binding</keyword>
<dbReference type="PANTHER" id="PTHR46743:SF2">
    <property type="entry name" value="TEICHOIC ACIDS EXPORT ATP-BINDING PROTEIN TAGH"/>
    <property type="match status" value="1"/>
</dbReference>
<dbReference type="InterPro" id="IPR029439">
    <property type="entry name" value="Wzt_C"/>
</dbReference>
<reference evidence="7 8" key="1">
    <citation type="submission" date="2018-03" db="EMBL/GenBank/DDBJ databases">
        <title>Diversity of phytobeneficial traits revealed by whole-genome analysis of worldwide-isolated phenazine-producing Pseudomonas spp.</title>
        <authorList>
            <person name="Biessy A."/>
            <person name="Novinscak A."/>
            <person name="Blom J."/>
            <person name="Leger G."/>
            <person name="Thomashow L.S."/>
            <person name="Cazorla F.M."/>
            <person name="Josic D."/>
            <person name="Filion M."/>
        </authorList>
    </citation>
    <scope>NUCLEOTIDE SEQUENCE [LARGE SCALE GENOMIC DNA]</scope>
    <source>
        <strain evidence="7 8">ChPhzS24</strain>
    </source>
</reference>
<feature type="region of interest" description="Disordered" evidence="5">
    <location>
        <begin position="270"/>
        <end position="310"/>
    </location>
</feature>
<evidence type="ECO:0000256" key="1">
    <source>
        <dbReference type="ARBA" id="ARBA00005417"/>
    </source>
</evidence>
<evidence type="ECO:0000256" key="5">
    <source>
        <dbReference type="SAM" id="MobiDB-lite"/>
    </source>
</evidence>